<keyword evidence="2" id="KW-1185">Reference proteome</keyword>
<protein>
    <recommendedName>
        <fullName evidence="3">Peptidase M48 domain-containing protein</fullName>
    </recommendedName>
</protein>
<dbReference type="Proteomes" id="UP001238540">
    <property type="component" value="Unassembled WGS sequence"/>
</dbReference>
<comment type="caution">
    <text evidence="1">The sequence shown here is derived from an EMBL/GenBank/DDBJ whole genome shotgun (WGS) entry which is preliminary data.</text>
</comment>
<dbReference type="RefSeq" id="WP_170882086.1">
    <property type="nucleotide sequence ID" value="NZ_JABEYA020000001.1"/>
</dbReference>
<organism evidence="1 2">
    <name type="scientific">Vibrio ostreicida</name>
    <dbReference type="NCBI Taxonomy" id="526588"/>
    <lineage>
        <taxon>Bacteria</taxon>
        <taxon>Pseudomonadati</taxon>
        <taxon>Pseudomonadota</taxon>
        <taxon>Gammaproteobacteria</taxon>
        <taxon>Vibrionales</taxon>
        <taxon>Vibrionaceae</taxon>
        <taxon>Vibrio</taxon>
    </lineage>
</organism>
<reference evidence="2" key="1">
    <citation type="journal article" date="2019" name="Int. J. Syst. Evol. Microbiol.">
        <title>The Global Catalogue of Microorganisms (GCM) 10K type strain sequencing project: providing services to taxonomists for standard genome sequencing and annotation.</title>
        <authorList>
            <consortium name="The Broad Institute Genomics Platform"/>
            <consortium name="The Broad Institute Genome Sequencing Center for Infectious Disease"/>
            <person name="Wu L."/>
            <person name="Ma J."/>
        </authorList>
    </citation>
    <scope>NUCLEOTIDE SEQUENCE [LARGE SCALE GENOMIC DNA]</scope>
    <source>
        <strain evidence="2">CECT 7398</strain>
    </source>
</reference>
<gene>
    <name evidence="1" type="ORF">QWZ16_12085</name>
</gene>
<proteinExistence type="predicted"/>
<accession>A0ABT8BWE0</accession>
<sequence>MPIDLFNKTAGLPFLDKTFEPSFLLSLLAKKRKLLDERRGHNALTFSSYLIPSQGWRVFRENASSNVDPLLHTNLNNAEKIMINQLEIELIAELPDWRTSLSLPIQILRLEEDLLSSSATSIPQHMFLSARAFANRDVLCECYIHELSHLWLTCYAEIFDFQVKSFRHHTLPTGTTGKDARGVVYAAFFAASVLQYLINTSRQTARASELSRYLSGCLTTLTEHESELSSTGRLLHKRLIDFQQTI</sequence>
<dbReference type="EMBL" id="JAUFQC010000001">
    <property type="protein sequence ID" value="MDN3610445.1"/>
    <property type="molecule type" value="Genomic_DNA"/>
</dbReference>
<name>A0ABT8BWE0_9VIBR</name>
<evidence type="ECO:0000313" key="2">
    <source>
        <dbReference type="Proteomes" id="UP001238540"/>
    </source>
</evidence>
<evidence type="ECO:0008006" key="3">
    <source>
        <dbReference type="Google" id="ProtNLM"/>
    </source>
</evidence>
<evidence type="ECO:0000313" key="1">
    <source>
        <dbReference type="EMBL" id="MDN3610445.1"/>
    </source>
</evidence>